<feature type="domain" description="Rieske" evidence="5">
    <location>
        <begin position="46"/>
        <end position="136"/>
    </location>
</feature>
<sequence>MRKRAAPPMITDASYLMPESPPLHHSMCHGSACNRQEPESARQAPSLILPYPELPVGHSCAVQLEDGRAALLVMLEAGPRAYLDRCPHRGSRLMAEADANHEQQDPYMDATGGLILCHRHQACFEPQHGVCVSGPCLGERLIALRVEIRQSDDRQLNQHWLVLWDGETGTEA</sequence>
<accession>A0A558HSK7</accession>
<keyword evidence="1" id="KW-0001">2Fe-2S</keyword>
<dbReference type="Proteomes" id="UP000319941">
    <property type="component" value="Unassembled WGS sequence"/>
</dbReference>
<dbReference type="InterPro" id="IPR017941">
    <property type="entry name" value="Rieske_2Fe-2S"/>
</dbReference>
<dbReference type="STRING" id="553385.GCA_000591415_02103"/>
<keyword evidence="7" id="KW-1185">Reference proteome</keyword>
<evidence type="ECO:0000256" key="1">
    <source>
        <dbReference type="ARBA" id="ARBA00022714"/>
    </source>
</evidence>
<protein>
    <submittedName>
        <fullName evidence="6">Rieske 2Fe-2S domain-containing protein</fullName>
    </submittedName>
</protein>
<keyword evidence="3" id="KW-0408">Iron</keyword>
<dbReference type="Gene3D" id="2.102.10.10">
    <property type="entry name" value="Rieske [2Fe-2S] iron-sulphur domain"/>
    <property type="match status" value="1"/>
</dbReference>
<comment type="caution">
    <text evidence="6">The sequence shown here is derived from an EMBL/GenBank/DDBJ whole genome shotgun (WGS) entry which is preliminary data.</text>
</comment>
<evidence type="ECO:0000256" key="3">
    <source>
        <dbReference type="ARBA" id="ARBA00023004"/>
    </source>
</evidence>
<dbReference type="InterPro" id="IPR036922">
    <property type="entry name" value="Rieske_2Fe-2S_sf"/>
</dbReference>
<dbReference type="OrthoDB" id="9794779at2"/>
<dbReference type="AlphaFoldDB" id="A0A558HSK7"/>
<dbReference type="EMBL" id="VNFH01000003">
    <property type="protein sequence ID" value="TVU72099.1"/>
    <property type="molecule type" value="Genomic_DNA"/>
</dbReference>
<keyword evidence="4" id="KW-0411">Iron-sulfur</keyword>
<evidence type="ECO:0000256" key="2">
    <source>
        <dbReference type="ARBA" id="ARBA00022723"/>
    </source>
</evidence>
<dbReference type="PROSITE" id="PS51296">
    <property type="entry name" value="RIESKE"/>
    <property type="match status" value="1"/>
</dbReference>
<evidence type="ECO:0000313" key="6">
    <source>
        <dbReference type="EMBL" id="TVU72099.1"/>
    </source>
</evidence>
<keyword evidence="2" id="KW-0479">Metal-binding</keyword>
<evidence type="ECO:0000256" key="4">
    <source>
        <dbReference type="ARBA" id="ARBA00023014"/>
    </source>
</evidence>
<organism evidence="6 7">
    <name type="scientific">Cobetia crustatorum</name>
    <dbReference type="NCBI Taxonomy" id="553385"/>
    <lineage>
        <taxon>Bacteria</taxon>
        <taxon>Pseudomonadati</taxon>
        <taxon>Pseudomonadota</taxon>
        <taxon>Gammaproteobacteria</taxon>
        <taxon>Oceanospirillales</taxon>
        <taxon>Halomonadaceae</taxon>
        <taxon>Cobetia</taxon>
    </lineage>
</organism>
<dbReference type="GO" id="GO:0051537">
    <property type="term" value="F:2 iron, 2 sulfur cluster binding"/>
    <property type="evidence" value="ECO:0007669"/>
    <property type="project" value="UniProtKB-KW"/>
</dbReference>
<evidence type="ECO:0000313" key="7">
    <source>
        <dbReference type="Proteomes" id="UP000319941"/>
    </source>
</evidence>
<reference evidence="6 7" key="1">
    <citation type="submission" date="2019-07" db="EMBL/GenBank/DDBJ databases">
        <title>Diversity of Bacteria from Kongsfjorden, Arctic.</title>
        <authorList>
            <person name="Yu Y."/>
        </authorList>
    </citation>
    <scope>NUCLEOTIDE SEQUENCE [LARGE SCALE GENOMIC DNA]</scope>
    <source>
        <strain evidence="6 7">SM1923</strain>
    </source>
</reference>
<evidence type="ECO:0000259" key="5">
    <source>
        <dbReference type="PROSITE" id="PS51296"/>
    </source>
</evidence>
<proteinExistence type="predicted"/>
<dbReference type="SUPFAM" id="SSF50022">
    <property type="entry name" value="ISP domain"/>
    <property type="match status" value="1"/>
</dbReference>
<dbReference type="Pfam" id="PF00355">
    <property type="entry name" value="Rieske"/>
    <property type="match status" value="1"/>
</dbReference>
<gene>
    <name evidence="6" type="ORF">FQP86_06195</name>
</gene>
<dbReference type="RefSeq" id="WP_144726932.1">
    <property type="nucleotide sequence ID" value="NZ_CAWOWR010000087.1"/>
</dbReference>
<dbReference type="GO" id="GO:0046872">
    <property type="term" value="F:metal ion binding"/>
    <property type="evidence" value="ECO:0007669"/>
    <property type="project" value="UniProtKB-KW"/>
</dbReference>
<name>A0A558HSK7_9GAMM</name>